<sequence length="184" mass="20495">MAEDAANHVEETPNEAVEVEAAEVVVEDAAEGAADADQPTDEKDAQIADLEQQLLRTRADFDNFRRRTRQEKEELGQYATKKLLADLLPVVDNFDRAMDAISEVQDEQMKAGIEMVHRQFVQVLSQYGVVAMQTVGEAFDPTRHEAVMQEAAEGTAPNTVIQELQKGYTLHEKILRPAMVKVSV</sequence>
<evidence type="ECO:0000256" key="5">
    <source>
        <dbReference type="RuleBase" id="RU004478"/>
    </source>
</evidence>
<dbReference type="PRINTS" id="PR00773">
    <property type="entry name" value="GRPEPROTEIN"/>
</dbReference>
<reference evidence="7" key="1">
    <citation type="journal article" date="2019" name="Int. J. Syst. Evol. Microbiol.">
        <title>The Global Catalogue of Microorganisms (GCM) 10K type strain sequencing project: providing services to taxonomists for standard genome sequencing and annotation.</title>
        <authorList>
            <consortium name="The Broad Institute Genomics Platform"/>
            <consortium name="The Broad Institute Genome Sequencing Center for Infectious Disease"/>
            <person name="Wu L."/>
            <person name="Ma J."/>
        </authorList>
    </citation>
    <scope>NUCLEOTIDE SEQUENCE [LARGE SCALE GENOMIC DNA]</scope>
    <source>
        <strain evidence="7">CGMCC 1.12286</strain>
    </source>
</reference>
<evidence type="ECO:0000256" key="4">
    <source>
        <dbReference type="RuleBase" id="RU000639"/>
    </source>
</evidence>
<dbReference type="InterPro" id="IPR009012">
    <property type="entry name" value="GrpE_head"/>
</dbReference>
<evidence type="ECO:0000313" key="7">
    <source>
        <dbReference type="Proteomes" id="UP001597079"/>
    </source>
</evidence>
<evidence type="ECO:0000313" key="6">
    <source>
        <dbReference type="EMBL" id="MFD1677799.1"/>
    </source>
</evidence>
<dbReference type="CDD" id="cd00446">
    <property type="entry name" value="GrpE"/>
    <property type="match status" value="1"/>
</dbReference>
<dbReference type="PROSITE" id="PS01071">
    <property type="entry name" value="GRPE"/>
    <property type="match status" value="1"/>
</dbReference>
<evidence type="ECO:0000256" key="1">
    <source>
        <dbReference type="ARBA" id="ARBA00009054"/>
    </source>
</evidence>
<dbReference type="Proteomes" id="UP001597079">
    <property type="component" value="Unassembled WGS sequence"/>
</dbReference>
<dbReference type="EMBL" id="JBHUCX010000099">
    <property type="protein sequence ID" value="MFD1677799.1"/>
    <property type="molecule type" value="Genomic_DNA"/>
</dbReference>
<keyword evidence="7" id="KW-1185">Reference proteome</keyword>
<comment type="subcellular location">
    <subcellularLocation>
        <location evidence="3">Cytoplasm</location>
    </subcellularLocation>
</comment>
<keyword evidence="3" id="KW-0963">Cytoplasm</keyword>
<keyword evidence="3 4" id="KW-0346">Stress response</keyword>
<dbReference type="PANTHER" id="PTHR21237:SF23">
    <property type="entry name" value="GRPE PROTEIN HOMOLOG, MITOCHONDRIAL"/>
    <property type="match status" value="1"/>
</dbReference>
<dbReference type="RefSeq" id="WP_377945712.1">
    <property type="nucleotide sequence ID" value="NZ_JBHUCX010000099.1"/>
</dbReference>
<dbReference type="InterPro" id="IPR013805">
    <property type="entry name" value="GrpE_CC"/>
</dbReference>
<comment type="function">
    <text evidence="3 4">Participates actively in the response to hyperosmotic and heat shock by preventing the aggregation of stress-denatured proteins, in association with DnaK and GrpE. It is the nucleotide exchange factor for DnaK and may function as a thermosensor. Unfolded proteins bind initially to DnaJ; upon interaction with the DnaJ-bound protein, DnaK hydrolyzes its bound ATP, resulting in the formation of a stable complex. GrpE releases ADP from DnaK; ATP binding to DnaK triggers the release of the substrate protein, thus completing the reaction cycle. Several rounds of ATP-dependent interactions between DnaJ, DnaK and GrpE are required for fully efficient folding.</text>
</comment>
<comment type="subunit">
    <text evidence="3">Homodimer.</text>
</comment>
<gene>
    <name evidence="3 6" type="primary">grpE</name>
    <name evidence="6" type="ORF">ACFSB2_24350</name>
</gene>
<evidence type="ECO:0000256" key="3">
    <source>
        <dbReference type="HAMAP-Rule" id="MF_01151"/>
    </source>
</evidence>
<dbReference type="PANTHER" id="PTHR21237">
    <property type="entry name" value="GRPE PROTEIN"/>
    <property type="match status" value="1"/>
</dbReference>
<proteinExistence type="inferred from homology"/>
<keyword evidence="2 3" id="KW-0143">Chaperone</keyword>
<dbReference type="InterPro" id="IPR000740">
    <property type="entry name" value="GrpE"/>
</dbReference>
<dbReference type="Gene3D" id="3.90.20.20">
    <property type="match status" value="1"/>
</dbReference>
<dbReference type="SUPFAM" id="SSF58014">
    <property type="entry name" value="Coiled-coil domain of nucleotide exchange factor GrpE"/>
    <property type="match status" value="1"/>
</dbReference>
<dbReference type="Pfam" id="PF01025">
    <property type="entry name" value="GrpE"/>
    <property type="match status" value="1"/>
</dbReference>
<name>A0ABW4JPJ5_9BACL</name>
<protein>
    <recommendedName>
        <fullName evidence="3 4">Protein GrpE</fullName>
    </recommendedName>
    <alternativeName>
        <fullName evidence="3">HSP-70 cofactor</fullName>
    </alternativeName>
</protein>
<dbReference type="Gene3D" id="2.30.22.10">
    <property type="entry name" value="Head domain of nucleotide exchange factor GrpE"/>
    <property type="match status" value="1"/>
</dbReference>
<organism evidence="6 7">
    <name type="scientific">Alicyclobacillus fodiniaquatilis</name>
    <dbReference type="NCBI Taxonomy" id="1661150"/>
    <lineage>
        <taxon>Bacteria</taxon>
        <taxon>Bacillati</taxon>
        <taxon>Bacillota</taxon>
        <taxon>Bacilli</taxon>
        <taxon>Bacillales</taxon>
        <taxon>Alicyclobacillaceae</taxon>
        <taxon>Alicyclobacillus</taxon>
    </lineage>
</organism>
<dbReference type="HAMAP" id="MF_01151">
    <property type="entry name" value="GrpE"/>
    <property type="match status" value="1"/>
</dbReference>
<dbReference type="NCBIfam" id="NF010738">
    <property type="entry name" value="PRK14140.1"/>
    <property type="match status" value="1"/>
</dbReference>
<comment type="similarity">
    <text evidence="1 3 5">Belongs to the GrpE family.</text>
</comment>
<evidence type="ECO:0000256" key="2">
    <source>
        <dbReference type="ARBA" id="ARBA00023186"/>
    </source>
</evidence>
<comment type="caution">
    <text evidence="6">The sequence shown here is derived from an EMBL/GenBank/DDBJ whole genome shotgun (WGS) entry which is preliminary data.</text>
</comment>
<dbReference type="SUPFAM" id="SSF51064">
    <property type="entry name" value="Head domain of nucleotide exchange factor GrpE"/>
    <property type="match status" value="1"/>
</dbReference>
<accession>A0ABW4JPJ5</accession>